<keyword evidence="14" id="KW-1018">Complement activation lectin pathway</keyword>
<dbReference type="GO" id="GO:0106139">
    <property type="term" value="C:symbiont cell surface"/>
    <property type="evidence" value="ECO:0007669"/>
    <property type="project" value="Ensembl"/>
</dbReference>
<evidence type="ECO:0000259" key="21">
    <source>
        <dbReference type="PROSITE" id="PS50041"/>
    </source>
</evidence>
<accession>A0A8I3ZZB2</accession>
<dbReference type="GO" id="GO:0002752">
    <property type="term" value="P:cell surface pattern recognition receptor signaling pathway"/>
    <property type="evidence" value="ECO:0007669"/>
    <property type="project" value="Ensembl"/>
</dbReference>
<dbReference type="GO" id="GO:0005537">
    <property type="term" value="F:D-mannose binding"/>
    <property type="evidence" value="ECO:0007669"/>
    <property type="project" value="UniProtKB-KW"/>
</dbReference>
<evidence type="ECO:0000256" key="20">
    <source>
        <dbReference type="SAM" id="MobiDB-lite"/>
    </source>
</evidence>
<keyword evidence="8" id="KW-0106">Calcium</keyword>
<evidence type="ECO:0000256" key="8">
    <source>
        <dbReference type="ARBA" id="ARBA00022837"/>
    </source>
</evidence>
<dbReference type="SMART" id="SM00034">
    <property type="entry name" value="CLECT"/>
    <property type="match status" value="1"/>
</dbReference>
<dbReference type="GO" id="GO:0005771">
    <property type="term" value="C:multivesicular body"/>
    <property type="evidence" value="ECO:0007669"/>
    <property type="project" value="TreeGrafter"/>
</dbReference>
<dbReference type="GO" id="GO:0140374">
    <property type="term" value="P:antiviral innate immune response"/>
    <property type="evidence" value="ECO:0007669"/>
    <property type="project" value="Ensembl"/>
</dbReference>
<gene>
    <name evidence="22" type="primary">MBL2</name>
</gene>
<evidence type="ECO:0000256" key="16">
    <source>
        <dbReference type="ARBA" id="ARBA00023278"/>
    </source>
</evidence>
<evidence type="ECO:0000256" key="13">
    <source>
        <dbReference type="ARBA" id="ARBA00023119"/>
    </source>
</evidence>
<organism evidence="22 23">
    <name type="scientific">Callithrix jacchus</name>
    <name type="common">White-tufted-ear marmoset</name>
    <name type="synonym">Simia Jacchus</name>
    <dbReference type="NCBI Taxonomy" id="9483"/>
    <lineage>
        <taxon>Eukaryota</taxon>
        <taxon>Metazoa</taxon>
        <taxon>Chordata</taxon>
        <taxon>Craniata</taxon>
        <taxon>Vertebrata</taxon>
        <taxon>Euteleostomi</taxon>
        <taxon>Mammalia</taxon>
        <taxon>Eutheria</taxon>
        <taxon>Euarchontoglires</taxon>
        <taxon>Primates</taxon>
        <taxon>Haplorrhini</taxon>
        <taxon>Platyrrhini</taxon>
        <taxon>Cebidae</taxon>
        <taxon>Callitrichinae</taxon>
        <taxon>Callithrix</taxon>
        <taxon>Callithrix</taxon>
    </lineage>
</organism>
<dbReference type="GO" id="GO:0050830">
    <property type="term" value="P:defense response to Gram-positive bacterium"/>
    <property type="evidence" value="ECO:0007669"/>
    <property type="project" value="Ensembl"/>
</dbReference>
<keyword evidence="12" id="KW-0175">Coiled coil</keyword>
<dbReference type="Gene3D" id="3.10.100.10">
    <property type="entry name" value="Mannose-Binding Protein A, subunit A"/>
    <property type="match status" value="1"/>
</dbReference>
<keyword evidence="23" id="KW-1185">Reference proteome</keyword>
<dbReference type="GO" id="GO:0001905">
    <property type="term" value="P:activation of membrane attack complex"/>
    <property type="evidence" value="ECO:0007669"/>
    <property type="project" value="Ensembl"/>
</dbReference>
<evidence type="ECO:0000256" key="19">
    <source>
        <dbReference type="ARBA" id="ARBA00032886"/>
    </source>
</evidence>
<proteinExistence type="predicted"/>
<keyword evidence="3" id="KW-0964">Secreted</keyword>
<dbReference type="InterPro" id="IPR001304">
    <property type="entry name" value="C-type_lectin-like"/>
</dbReference>
<dbReference type="SUPFAM" id="SSF56436">
    <property type="entry name" value="C-type lectin-like"/>
    <property type="match status" value="1"/>
</dbReference>
<dbReference type="InterPro" id="IPR033990">
    <property type="entry name" value="Collectin_CTLD"/>
</dbReference>
<dbReference type="PANTHER" id="PTHR24024:SF34">
    <property type="entry name" value="MANNOSE-BINDING PROTEIN C"/>
    <property type="match status" value="1"/>
</dbReference>
<dbReference type="GO" id="GO:0005581">
    <property type="term" value="C:collagen trimer"/>
    <property type="evidence" value="ECO:0007669"/>
    <property type="project" value="UniProtKB-KW"/>
</dbReference>
<dbReference type="PANTHER" id="PTHR24024">
    <property type="entry name" value="PULMONARY SURFACTANT-ASSOCIATED PROTEIN A"/>
    <property type="match status" value="1"/>
</dbReference>
<dbReference type="InterPro" id="IPR018378">
    <property type="entry name" value="C-type_lectin_CS"/>
</dbReference>
<evidence type="ECO:0000256" key="17">
    <source>
        <dbReference type="ARBA" id="ARBA00029921"/>
    </source>
</evidence>
<feature type="compositionally biased region" description="Basic and acidic residues" evidence="20">
    <location>
        <begin position="106"/>
        <end position="118"/>
    </location>
</feature>
<dbReference type="InterPro" id="IPR016187">
    <property type="entry name" value="CTDL_fold"/>
</dbReference>
<keyword evidence="5" id="KW-0732">Signal</keyword>
<dbReference type="GeneTree" id="ENSGT00940000154368"/>
<dbReference type="GO" id="GO:0031640">
    <property type="term" value="P:killing of cells of another organism"/>
    <property type="evidence" value="ECO:0007669"/>
    <property type="project" value="Ensembl"/>
</dbReference>
<reference evidence="22 23" key="1">
    <citation type="submission" date="2009-03" db="EMBL/GenBank/DDBJ databases">
        <authorList>
            <person name="Warren W."/>
            <person name="Ye L."/>
            <person name="Minx P."/>
            <person name="Worley K."/>
            <person name="Gibbs R."/>
            <person name="Wilson R.K."/>
        </authorList>
    </citation>
    <scope>NUCLEOTIDE SEQUENCE [LARGE SCALE GENOMIC DNA]</scope>
</reference>
<keyword evidence="4" id="KW-0399">Innate immunity</keyword>
<dbReference type="PROSITE" id="PS00615">
    <property type="entry name" value="C_TYPE_LECTIN_1"/>
    <property type="match status" value="1"/>
</dbReference>
<dbReference type="GO" id="GO:0002233">
    <property type="term" value="P:leukocyte chemotaxis involved in immune response"/>
    <property type="evidence" value="ECO:0007669"/>
    <property type="project" value="Ensembl"/>
</dbReference>
<dbReference type="InterPro" id="IPR008160">
    <property type="entry name" value="Collagen"/>
</dbReference>
<dbReference type="GO" id="GO:0048525">
    <property type="term" value="P:negative regulation of viral process"/>
    <property type="evidence" value="ECO:0007669"/>
    <property type="project" value="Ensembl"/>
</dbReference>
<dbReference type="SUPFAM" id="SSF57944">
    <property type="entry name" value="Triple coiled coil domain of C-type lectins"/>
    <property type="match status" value="1"/>
</dbReference>
<evidence type="ECO:0000256" key="4">
    <source>
        <dbReference type="ARBA" id="ARBA00022588"/>
    </source>
</evidence>
<dbReference type="Pfam" id="PF01391">
    <property type="entry name" value="Collagen"/>
    <property type="match status" value="1"/>
</dbReference>
<evidence type="ECO:0000256" key="7">
    <source>
        <dbReference type="ARBA" id="ARBA00022737"/>
    </source>
</evidence>
<dbReference type="GO" id="GO:0006958">
    <property type="term" value="P:complement activation, classical pathway"/>
    <property type="evidence" value="ECO:0007669"/>
    <property type="project" value="UniProtKB-KW"/>
</dbReference>
<dbReference type="GO" id="GO:0001867">
    <property type="term" value="P:complement activation, lectin pathway"/>
    <property type="evidence" value="ECO:0007669"/>
    <property type="project" value="UniProtKB-KW"/>
</dbReference>
<dbReference type="GO" id="GO:0005615">
    <property type="term" value="C:extracellular space"/>
    <property type="evidence" value="ECO:0007669"/>
    <property type="project" value="Ensembl"/>
</dbReference>
<evidence type="ECO:0000256" key="15">
    <source>
        <dbReference type="ARBA" id="ARBA00023157"/>
    </source>
</evidence>
<dbReference type="CDD" id="cd03591">
    <property type="entry name" value="CLECT_collectin_like"/>
    <property type="match status" value="1"/>
</dbReference>
<dbReference type="Ensembl" id="ENSCJAT00000142986.1">
    <property type="protein sequence ID" value="ENSCJAP00000081996.1"/>
    <property type="gene ID" value="ENSCJAG00000005002.5"/>
</dbReference>
<feature type="domain" description="C-type lectin" evidence="21">
    <location>
        <begin position="191"/>
        <end position="302"/>
    </location>
</feature>
<keyword evidence="7" id="KW-0677">Repeat</keyword>
<keyword evidence="6" id="KW-0430">Lectin</keyword>
<dbReference type="GO" id="GO:0031638">
    <property type="term" value="P:zymogen activation"/>
    <property type="evidence" value="ECO:0007669"/>
    <property type="project" value="Ensembl"/>
</dbReference>
<comment type="subcellular location">
    <subcellularLocation>
        <location evidence="1">Secreted</location>
    </subcellularLocation>
</comment>
<protein>
    <recommendedName>
        <fullName evidence="2">Mannose-binding protein C</fullName>
    </recommendedName>
    <alternativeName>
        <fullName evidence="17">MBP1</fullName>
    </alternativeName>
    <alternativeName>
        <fullName evidence="19">Mannan-binding protein</fullName>
    </alternativeName>
    <alternativeName>
        <fullName evidence="18">Mannose-binding lectin</fullName>
    </alternativeName>
</protein>
<name>A0A8I3ZZB2_CALJA</name>
<evidence type="ECO:0000256" key="10">
    <source>
        <dbReference type="ARBA" id="ARBA00022875"/>
    </source>
</evidence>
<evidence type="ECO:0000256" key="11">
    <source>
        <dbReference type="ARBA" id="ARBA00023035"/>
    </source>
</evidence>
<reference evidence="22" key="3">
    <citation type="submission" date="2025-09" db="UniProtKB">
        <authorList>
            <consortium name="Ensembl"/>
        </authorList>
    </citation>
    <scope>IDENTIFICATION</scope>
</reference>
<sequence length="305" mass="32418">MGQQEVRKPIPPQAKKTSVGRDLVCVLDPAVAALCEEHCNGSRIMMGCLKTAQLVRTMSLFPSLPLLLLSVLVASYSETVTSEDAQKTCPTVIACSSPGINGFPGKDGRDGTKGEKGEPGQGLRGLQGPPGKLGPPGNPGPSGSPGAKGQKGDPGASPDCDSSLANPERKTLQTEINRIKKWVTFSLGKQVGKKLFLTNGETMTFDKVKALCAQFQASVATPMNQAENTALQSLVKEEAFLGITDEETEGQFVDLTGRRLTYTNWNKGEPNNADSREDCVVLLRSGGWNDVPCSSSHLVICEFPV</sequence>
<keyword evidence="13" id="KW-0176">Collagen</keyword>
<keyword evidence="15" id="KW-1015">Disulfide bond</keyword>
<evidence type="ECO:0000313" key="23">
    <source>
        <dbReference type="Proteomes" id="UP000008225"/>
    </source>
</evidence>
<dbReference type="GO" id="GO:1905370">
    <property type="term" value="C:serine-type endopeptidase complex"/>
    <property type="evidence" value="ECO:0007669"/>
    <property type="project" value="Ensembl"/>
</dbReference>
<evidence type="ECO:0000256" key="2">
    <source>
        <dbReference type="ARBA" id="ARBA00021805"/>
    </source>
</evidence>
<dbReference type="GO" id="GO:1903028">
    <property type="term" value="P:positive regulation of opsonization"/>
    <property type="evidence" value="ECO:0007669"/>
    <property type="project" value="Ensembl"/>
</dbReference>
<dbReference type="GO" id="GO:0008228">
    <property type="term" value="P:opsonization"/>
    <property type="evidence" value="ECO:0007669"/>
    <property type="project" value="Ensembl"/>
</dbReference>
<feature type="region of interest" description="Disordered" evidence="20">
    <location>
        <begin position="100"/>
        <end position="169"/>
    </location>
</feature>
<dbReference type="GO" id="GO:0005102">
    <property type="term" value="F:signaling receptor binding"/>
    <property type="evidence" value="ECO:0007669"/>
    <property type="project" value="Ensembl"/>
</dbReference>
<evidence type="ECO:0000256" key="14">
    <source>
        <dbReference type="ARBA" id="ARBA00023153"/>
    </source>
</evidence>
<evidence type="ECO:0000256" key="12">
    <source>
        <dbReference type="ARBA" id="ARBA00023054"/>
    </source>
</evidence>
<evidence type="ECO:0000256" key="18">
    <source>
        <dbReference type="ARBA" id="ARBA00032099"/>
    </source>
</evidence>
<keyword evidence="10" id="KW-0180">Complement pathway</keyword>
<dbReference type="FunFam" id="3.10.100.10:FF:000088">
    <property type="entry name" value="Mannose-binding protein A"/>
    <property type="match status" value="1"/>
</dbReference>
<dbReference type="PROSITE" id="PS50041">
    <property type="entry name" value="C_TYPE_LECTIN_2"/>
    <property type="match status" value="1"/>
</dbReference>
<reference evidence="22" key="2">
    <citation type="submission" date="2025-08" db="UniProtKB">
        <authorList>
            <consortium name="Ensembl"/>
        </authorList>
    </citation>
    <scope>IDENTIFICATION</scope>
</reference>
<dbReference type="Proteomes" id="UP000008225">
    <property type="component" value="Chromosome 12"/>
</dbReference>
<dbReference type="OMA" id="CAKFQAS"/>
<evidence type="ECO:0000256" key="9">
    <source>
        <dbReference type="ARBA" id="ARBA00022859"/>
    </source>
</evidence>
<keyword evidence="9" id="KW-0391">Immunity</keyword>
<dbReference type="InterPro" id="IPR051077">
    <property type="entry name" value="Ca-dependent_lectin"/>
</dbReference>
<evidence type="ECO:0000313" key="22">
    <source>
        <dbReference type="Ensembl" id="ENSCJAP00000081996.1"/>
    </source>
</evidence>
<keyword evidence="16" id="KW-0379">Hydroxylation</keyword>
<dbReference type="Pfam" id="PF00059">
    <property type="entry name" value="Lectin_C"/>
    <property type="match status" value="1"/>
</dbReference>
<evidence type="ECO:0000256" key="1">
    <source>
        <dbReference type="ARBA" id="ARBA00004613"/>
    </source>
</evidence>
<keyword evidence="11" id="KW-0465">Mannose-binding</keyword>
<evidence type="ECO:0000256" key="5">
    <source>
        <dbReference type="ARBA" id="ARBA00022729"/>
    </source>
</evidence>
<dbReference type="InterPro" id="IPR016186">
    <property type="entry name" value="C-type_lectin-like/link_sf"/>
</dbReference>
<dbReference type="AlphaFoldDB" id="A0A8I3ZZB2"/>
<evidence type="ECO:0000256" key="3">
    <source>
        <dbReference type="ARBA" id="ARBA00022525"/>
    </source>
</evidence>
<dbReference type="GO" id="GO:0038187">
    <property type="term" value="F:pattern recognition receptor activity"/>
    <property type="evidence" value="ECO:0007669"/>
    <property type="project" value="Ensembl"/>
</dbReference>
<dbReference type="GO" id="GO:0048306">
    <property type="term" value="F:calcium-dependent protein binding"/>
    <property type="evidence" value="ECO:0007669"/>
    <property type="project" value="Ensembl"/>
</dbReference>
<dbReference type="GO" id="GO:0042802">
    <property type="term" value="F:identical protein binding"/>
    <property type="evidence" value="ECO:0007669"/>
    <property type="project" value="Ensembl"/>
</dbReference>
<evidence type="ECO:0000256" key="6">
    <source>
        <dbReference type="ARBA" id="ARBA00022734"/>
    </source>
</evidence>